<dbReference type="Proteomes" id="UP000285456">
    <property type="component" value="Unassembled WGS sequence"/>
</dbReference>
<dbReference type="GO" id="GO:0006281">
    <property type="term" value="P:DNA repair"/>
    <property type="evidence" value="ECO:0007669"/>
    <property type="project" value="UniProtKB-KW"/>
</dbReference>
<dbReference type="GO" id="GO:0003677">
    <property type="term" value="F:DNA binding"/>
    <property type="evidence" value="ECO:0007669"/>
    <property type="project" value="UniProtKB-KW"/>
</dbReference>
<keyword evidence="2" id="KW-0227">DNA damage</keyword>
<keyword evidence="4" id="KW-0347">Helicase</keyword>
<evidence type="ECO:0000256" key="6">
    <source>
        <dbReference type="ARBA" id="ARBA00023125"/>
    </source>
</evidence>
<dbReference type="Pfam" id="PF12705">
    <property type="entry name" value="PDDEXK_1"/>
    <property type="match status" value="1"/>
</dbReference>
<evidence type="ECO:0000256" key="2">
    <source>
        <dbReference type="ARBA" id="ARBA00022763"/>
    </source>
</evidence>
<keyword evidence="3" id="KW-0378">Hydrolase</keyword>
<reference evidence="9 10" key="1">
    <citation type="journal article" date="2007" name="Int. J. Syst. Evol. Microbiol.">
        <title>Oceanobacillus profundus sp. nov., isolated from a deep-sea sediment core.</title>
        <authorList>
            <person name="Kim Y.G."/>
            <person name="Choi D.H."/>
            <person name="Hyun S."/>
            <person name="Cho B.C."/>
        </authorList>
    </citation>
    <scope>NUCLEOTIDE SEQUENCE [LARGE SCALE GENOMIC DNA]</scope>
    <source>
        <strain evidence="9 10">DSM 18246</strain>
    </source>
</reference>
<keyword evidence="10" id="KW-1185">Reference proteome</keyword>
<dbReference type="InterPro" id="IPR038726">
    <property type="entry name" value="PDDEXK_AddAB-type"/>
</dbReference>
<dbReference type="GO" id="GO:0004386">
    <property type="term" value="F:helicase activity"/>
    <property type="evidence" value="ECO:0007669"/>
    <property type="project" value="UniProtKB-KW"/>
</dbReference>
<protein>
    <recommendedName>
        <fullName evidence="8">PD-(D/E)XK endonuclease-like domain-containing protein</fullName>
    </recommendedName>
</protein>
<dbReference type="OrthoDB" id="9791397at2"/>
<evidence type="ECO:0000313" key="10">
    <source>
        <dbReference type="Proteomes" id="UP000285456"/>
    </source>
</evidence>
<dbReference type="RefSeq" id="WP_118889399.1">
    <property type="nucleotide sequence ID" value="NZ_PHUT01000007.1"/>
</dbReference>
<sequence>MEQTVTLTDLYEFKRCSLRFKLTKVDKVTSVMNAKDGLHEALHSTINYFYYAMLDGKFLSMNDLKEKFSNIWYGEMDLYDIKLNGNQEKRKKELEAIEMLQTLHRKEQRNKDEIVAVNLDFRVPFGKELTVMDKIPLIRKTSRGHEIVNIKTGKQKYDEFWQRTDMGITLQALAFEGIFKKQADTIRIENIRRGDSTFLERKRSDYQRLYKSVRMMQKAMQEGWFYPNESFMCNSCPVKNICMEWR</sequence>
<dbReference type="Gene3D" id="3.90.320.10">
    <property type="match status" value="1"/>
</dbReference>
<dbReference type="AlphaFoldDB" id="A0A417YG96"/>
<feature type="domain" description="PD-(D/E)XK endonuclease-like" evidence="8">
    <location>
        <begin position="6"/>
        <end position="242"/>
    </location>
</feature>
<evidence type="ECO:0000259" key="8">
    <source>
        <dbReference type="Pfam" id="PF12705"/>
    </source>
</evidence>
<evidence type="ECO:0000256" key="5">
    <source>
        <dbReference type="ARBA" id="ARBA00022840"/>
    </source>
</evidence>
<evidence type="ECO:0000256" key="1">
    <source>
        <dbReference type="ARBA" id="ARBA00022741"/>
    </source>
</evidence>
<evidence type="ECO:0000256" key="3">
    <source>
        <dbReference type="ARBA" id="ARBA00022801"/>
    </source>
</evidence>
<name>A0A417YG96_9BACI</name>
<comment type="caution">
    <text evidence="9">The sequence shown here is derived from an EMBL/GenBank/DDBJ whole genome shotgun (WGS) entry which is preliminary data.</text>
</comment>
<evidence type="ECO:0000256" key="4">
    <source>
        <dbReference type="ARBA" id="ARBA00022806"/>
    </source>
</evidence>
<dbReference type="GO" id="GO:0016787">
    <property type="term" value="F:hydrolase activity"/>
    <property type="evidence" value="ECO:0007669"/>
    <property type="project" value="UniProtKB-KW"/>
</dbReference>
<dbReference type="InterPro" id="IPR011604">
    <property type="entry name" value="PDDEXK-like_dom_sf"/>
</dbReference>
<dbReference type="GO" id="GO:0005524">
    <property type="term" value="F:ATP binding"/>
    <property type="evidence" value="ECO:0007669"/>
    <property type="project" value="UniProtKB-KW"/>
</dbReference>
<keyword evidence="1" id="KW-0547">Nucleotide-binding</keyword>
<accession>A0A417YG96</accession>
<keyword evidence="6" id="KW-0238">DNA-binding</keyword>
<gene>
    <name evidence="9" type="ORF">D1B32_11415</name>
</gene>
<evidence type="ECO:0000313" key="9">
    <source>
        <dbReference type="EMBL" id="RHW31841.1"/>
    </source>
</evidence>
<keyword evidence="7" id="KW-0234">DNA repair</keyword>
<dbReference type="EMBL" id="QWEH01000007">
    <property type="protein sequence ID" value="RHW31841.1"/>
    <property type="molecule type" value="Genomic_DNA"/>
</dbReference>
<organism evidence="9 10">
    <name type="scientific">Oceanobacillus profundus</name>
    <dbReference type="NCBI Taxonomy" id="372463"/>
    <lineage>
        <taxon>Bacteria</taxon>
        <taxon>Bacillati</taxon>
        <taxon>Bacillota</taxon>
        <taxon>Bacilli</taxon>
        <taxon>Bacillales</taxon>
        <taxon>Bacillaceae</taxon>
        <taxon>Oceanobacillus</taxon>
    </lineage>
</organism>
<proteinExistence type="predicted"/>
<keyword evidence="5" id="KW-0067">ATP-binding</keyword>
<evidence type="ECO:0000256" key="7">
    <source>
        <dbReference type="ARBA" id="ARBA00023204"/>
    </source>
</evidence>